<accession>A0ABQ4NAK5</accession>
<sequence length="107" mass="11152">MQMRRKFALGARFAVAGTADPADNLAGLQYIADFDRFVKAGKMGVVMIIVVQIAYADSPASVRIPAFDFHDAVTGAAHGHTVRCENIGSFMDPSAAPTAACPPGAAV</sequence>
<gene>
    <name evidence="1" type="ORF">PACILC2_35660</name>
</gene>
<evidence type="ECO:0000313" key="1">
    <source>
        <dbReference type="EMBL" id="GIQ64998.1"/>
    </source>
</evidence>
<dbReference type="EMBL" id="BOVJ01000116">
    <property type="protein sequence ID" value="GIQ64998.1"/>
    <property type="molecule type" value="Genomic_DNA"/>
</dbReference>
<organism evidence="1 2">
    <name type="scientific">Paenibacillus cisolokensis</name>
    <dbReference type="NCBI Taxonomy" id="1658519"/>
    <lineage>
        <taxon>Bacteria</taxon>
        <taxon>Bacillati</taxon>
        <taxon>Bacillota</taxon>
        <taxon>Bacilli</taxon>
        <taxon>Bacillales</taxon>
        <taxon>Paenibacillaceae</taxon>
        <taxon>Paenibacillus</taxon>
    </lineage>
</organism>
<proteinExistence type="predicted"/>
<comment type="caution">
    <text evidence="1">The sequence shown here is derived from an EMBL/GenBank/DDBJ whole genome shotgun (WGS) entry which is preliminary data.</text>
</comment>
<evidence type="ECO:0000313" key="2">
    <source>
        <dbReference type="Proteomes" id="UP000680304"/>
    </source>
</evidence>
<name>A0ABQ4NAK5_9BACL</name>
<reference evidence="1 2" key="1">
    <citation type="submission" date="2021-04" db="EMBL/GenBank/DDBJ databases">
        <title>Draft genome sequence of Paenibacillus cisolokensis, LC2-13A.</title>
        <authorList>
            <person name="Uke A."/>
            <person name="Chhe C."/>
            <person name="Baramee S."/>
            <person name="Kosugi A."/>
        </authorList>
    </citation>
    <scope>NUCLEOTIDE SEQUENCE [LARGE SCALE GENOMIC DNA]</scope>
    <source>
        <strain evidence="1 2">LC2-13A</strain>
    </source>
</reference>
<protein>
    <submittedName>
        <fullName evidence="1">Uncharacterized protein</fullName>
    </submittedName>
</protein>
<dbReference type="Proteomes" id="UP000680304">
    <property type="component" value="Unassembled WGS sequence"/>
</dbReference>
<keyword evidence="2" id="KW-1185">Reference proteome</keyword>